<dbReference type="STRING" id="1388766.A0A017SRD2"/>
<gene>
    <name evidence="1" type="ORF">EURHEDRAFT_468863</name>
</gene>
<dbReference type="HOGENOM" id="CLU_028690_1_0_1"/>
<dbReference type="EMBL" id="KK088411">
    <property type="protein sequence ID" value="EYE99517.1"/>
    <property type="molecule type" value="Genomic_DNA"/>
</dbReference>
<reference evidence="2" key="1">
    <citation type="journal article" date="2014" name="Nat. Commun.">
        <title>Genomic adaptations of the halophilic Dead Sea filamentous fungus Eurotium rubrum.</title>
        <authorList>
            <person name="Kis-Papo T."/>
            <person name="Weig A.R."/>
            <person name="Riley R."/>
            <person name="Persoh D."/>
            <person name="Salamov A."/>
            <person name="Sun H."/>
            <person name="Lipzen A."/>
            <person name="Wasser S.P."/>
            <person name="Rambold G."/>
            <person name="Grigoriev I.V."/>
            <person name="Nevo E."/>
        </authorList>
    </citation>
    <scope>NUCLEOTIDE SEQUENCE [LARGE SCALE GENOMIC DNA]</scope>
    <source>
        <strain evidence="2">CBS 135680</strain>
    </source>
</reference>
<proteinExistence type="predicted"/>
<dbReference type="OrthoDB" id="19102at2759"/>
<name>A0A017SRD2_ASPRC</name>
<evidence type="ECO:0000313" key="1">
    <source>
        <dbReference type="EMBL" id="EYE99517.1"/>
    </source>
</evidence>
<sequence length="358" mass="40804">MKRKLLQCLRLRQGVSAALSRSCSSLSGRLNQVLTTRKLPLFYDYLHPQPSHLLNATLTDLFPKQQPFVLESRTLPSIKTPLHMAPGHHLVYFPPQVTLSQLLSDGTDVLHSPGDPFNRRLWAGGKVRFPILSGPLLDGSRAVCLETIRDVTVNGLKGEEKIVVSIERRVGVLKERDEEEHDIRRRIWTENEEENGQASVIETRNLIFMREKTQEQLENDKKNFGENNRIIKPPSDAQFRYGIRPNKSLLFRFSALTFNAHLIHLDKIYTQHTEGYRNLLVHGPLTLTLLLTAMQGHLQSRHFIKDIEYRNLAPLYVDEELTVCGKPKTGRRTDAWDVWIEGPEGGLAVRGSVQTEAV</sequence>
<dbReference type="RefSeq" id="XP_040643205.1">
    <property type="nucleotide sequence ID" value="XM_040785270.1"/>
</dbReference>
<dbReference type="GO" id="GO:0019171">
    <property type="term" value="F:(3R)-hydroxyacyl-[acyl-carrier-protein] dehydratase activity"/>
    <property type="evidence" value="ECO:0007669"/>
    <property type="project" value="TreeGrafter"/>
</dbReference>
<dbReference type="InterPro" id="IPR052741">
    <property type="entry name" value="Mitochondrial_HTD2"/>
</dbReference>
<dbReference type="SUPFAM" id="SSF54637">
    <property type="entry name" value="Thioesterase/thiol ester dehydrase-isomerase"/>
    <property type="match status" value="1"/>
</dbReference>
<dbReference type="Gene3D" id="3.10.129.10">
    <property type="entry name" value="Hotdog Thioesterase"/>
    <property type="match status" value="1"/>
</dbReference>
<keyword evidence="2" id="KW-1185">Reference proteome</keyword>
<dbReference type="PANTHER" id="PTHR28152:SF1">
    <property type="entry name" value="HYDROXYACYL-THIOESTER DEHYDRATASE TYPE 2, MITOCHONDRIAL"/>
    <property type="match status" value="1"/>
</dbReference>
<protein>
    <submittedName>
        <fullName evidence="1">Uncharacterized protein</fullName>
    </submittedName>
</protein>
<accession>A0A017SRD2</accession>
<dbReference type="GO" id="GO:0005739">
    <property type="term" value="C:mitochondrion"/>
    <property type="evidence" value="ECO:0007669"/>
    <property type="project" value="TreeGrafter"/>
</dbReference>
<dbReference type="AlphaFoldDB" id="A0A017SRD2"/>
<dbReference type="Proteomes" id="UP000019804">
    <property type="component" value="Unassembled WGS sequence"/>
</dbReference>
<evidence type="ECO:0000313" key="2">
    <source>
        <dbReference type="Proteomes" id="UP000019804"/>
    </source>
</evidence>
<dbReference type="GeneID" id="63700394"/>
<organism evidence="1 2">
    <name type="scientific">Aspergillus ruber (strain CBS 135680)</name>
    <dbReference type="NCBI Taxonomy" id="1388766"/>
    <lineage>
        <taxon>Eukaryota</taxon>
        <taxon>Fungi</taxon>
        <taxon>Dikarya</taxon>
        <taxon>Ascomycota</taxon>
        <taxon>Pezizomycotina</taxon>
        <taxon>Eurotiomycetes</taxon>
        <taxon>Eurotiomycetidae</taxon>
        <taxon>Eurotiales</taxon>
        <taxon>Aspergillaceae</taxon>
        <taxon>Aspergillus</taxon>
        <taxon>Aspergillus subgen. Aspergillus</taxon>
    </lineage>
</organism>
<dbReference type="PANTHER" id="PTHR28152">
    <property type="entry name" value="HYDROXYACYL-THIOESTER DEHYDRATASE TYPE 2, MITOCHONDRIAL"/>
    <property type="match status" value="1"/>
</dbReference>
<dbReference type="InterPro" id="IPR029069">
    <property type="entry name" value="HotDog_dom_sf"/>
</dbReference>